<evidence type="ECO:0000313" key="4">
    <source>
        <dbReference type="Proteomes" id="UP000008851"/>
    </source>
</evidence>
<sequence>MTTNENGAGASAPTGGDDRDAPQERVATRYVDAQGHTVFAWNLTSSKLTDPVKLYMPSHRIVPIVFVPGIMGSNLRAIKDVERKGGVGGRGFSVTIATKGQRIWNIDSMTSLVKADNSISWPGKDAADRQLLLNMDAVEVDDRGSIELRSEESNVYLPDEGRTRSGQRRREEIRQARLDDKRRRGWGTVSWYSYGPFLNWLEEQLAGATYRNGKPSPAFLELLKHVGSSPTGAVHAPPPLTEEQIKKLVKFRFPVHAVGYNWLKSNLDSGQYLADKIAAIRKHYTDLGMDCQKVIVITHSMGGLVARAASQACGADKDILAVIHGVMPTDGAGAFYKRFVGGLTGEGAGVFGSLVGKVTALVLGASGRETTPVLGFGPGPMELAPNQLYNGGKPWLFIKDAHGKTLLSLPERGNPYEEIYRANPWWQAVNPAWLNPAGLPFNPLLIHRQAMKKAESYHKQLAQKFHQPTYAYWGNDAADHKAWGTVTWRAVVANVYDPKPGDVFFGDAMPTRAWSERPGLPIVGHPAQWRWSPGHDDLPANEGLPERYLLDGKGQTLRCTIQPAADAGDGTVPAGQSGAGVMRGSPAVACRTVGYDHQMSYNNDSVRAFVFDSVVRAIEPIVVKA</sequence>
<dbReference type="HOGENOM" id="CLU_025560_0_0_6"/>
<protein>
    <recommendedName>
        <fullName evidence="2">GPI inositol-deacylase PGAP1-like alpha/beta domain-containing protein</fullName>
    </recommendedName>
</protein>
<dbReference type="RefSeq" id="WP_014504120.1">
    <property type="nucleotide sequence ID" value="NC_017267.2"/>
</dbReference>
<gene>
    <name evidence="3" type="ORF">XOC_3292</name>
</gene>
<accession>G7TBX7</accession>
<feature type="region of interest" description="Disordered" evidence="1">
    <location>
        <begin position="1"/>
        <end position="22"/>
    </location>
</feature>
<name>G7TBX7_XANOB</name>
<dbReference type="KEGG" id="xor:XOC_3292"/>
<evidence type="ECO:0000259" key="2">
    <source>
        <dbReference type="Pfam" id="PF07819"/>
    </source>
</evidence>
<proteinExistence type="predicted"/>
<dbReference type="AlphaFoldDB" id="G7TBX7"/>
<dbReference type="Gene3D" id="3.40.50.1820">
    <property type="entry name" value="alpha/beta hydrolase"/>
    <property type="match status" value="1"/>
</dbReference>
<dbReference type="GO" id="GO:0016788">
    <property type="term" value="F:hydrolase activity, acting on ester bonds"/>
    <property type="evidence" value="ECO:0007669"/>
    <property type="project" value="InterPro"/>
</dbReference>
<evidence type="ECO:0000256" key="1">
    <source>
        <dbReference type="SAM" id="MobiDB-lite"/>
    </source>
</evidence>
<dbReference type="Pfam" id="PF07819">
    <property type="entry name" value="PGAP1"/>
    <property type="match status" value="1"/>
</dbReference>
<organism evidence="3 4">
    <name type="scientific">Xanthomonas oryzae pv. oryzicola (strain BLS256)</name>
    <dbReference type="NCBI Taxonomy" id="383407"/>
    <lineage>
        <taxon>Bacteria</taxon>
        <taxon>Pseudomonadati</taxon>
        <taxon>Pseudomonadota</taxon>
        <taxon>Gammaproteobacteria</taxon>
        <taxon>Lysobacterales</taxon>
        <taxon>Lysobacteraceae</taxon>
        <taxon>Xanthomonas</taxon>
    </lineage>
</organism>
<dbReference type="eggNOG" id="COG1075">
    <property type="taxonomic scope" value="Bacteria"/>
</dbReference>
<dbReference type="SUPFAM" id="SSF53474">
    <property type="entry name" value="alpha/beta-Hydrolases"/>
    <property type="match status" value="1"/>
</dbReference>
<feature type="domain" description="GPI inositol-deacylase PGAP1-like alpha/beta" evidence="2">
    <location>
        <begin position="268"/>
        <end position="311"/>
    </location>
</feature>
<dbReference type="InterPro" id="IPR012908">
    <property type="entry name" value="PGAP1-ab_dom-like"/>
</dbReference>
<dbReference type="InterPro" id="IPR029058">
    <property type="entry name" value="AB_hydrolase_fold"/>
</dbReference>
<dbReference type="EMBL" id="CP003057">
    <property type="protein sequence ID" value="AEQ97386.1"/>
    <property type="molecule type" value="Genomic_DNA"/>
</dbReference>
<evidence type="ECO:0000313" key="3">
    <source>
        <dbReference type="EMBL" id="AEQ97386.1"/>
    </source>
</evidence>
<dbReference type="Proteomes" id="UP000008851">
    <property type="component" value="Chromosome"/>
</dbReference>
<reference evidence="3 4" key="1">
    <citation type="journal article" date="2011" name="J. Bacteriol.">
        <title>Two new complete genome sequences offer insight into host and tissue specificity of plant pathogenic Xanthomonas spp.</title>
        <authorList>
            <person name="Bogdanove A.J."/>
            <person name="Koebnik R."/>
            <person name="Lu H."/>
            <person name="Furutani A."/>
            <person name="Angiuoli S.V."/>
            <person name="Patil P.B."/>
            <person name="Van Sluys M.A."/>
            <person name="Ryan R.P."/>
            <person name="Meyer D.F."/>
            <person name="Han S.W."/>
            <person name="Aparna G."/>
            <person name="Rajaram M."/>
            <person name="Delcher A.L."/>
            <person name="Phillippy A.M."/>
            <person name="Puiu D."/>
            <person name="Schatz M.C."/>
            <person name="Shumway M."/>
            <person name="Sommer D.D."/>
            <person name="Trapnell C."/>
            <person name="Benahmed F."/>
            <person name="Dimitrov G."/>
            <person name="Madupu R."/>
            <person name="Radune D."/>
            <person name="Sullivan S."/>
            <person name="Jha G."/>
            <person name="Ishihara H."/>
            <person name="Lee S.W."/>
            <person name="Pandey A."/>
            <person name="Sharma V."/>
            <person name="Sriariyanun M."/>
            <person name="Szurek B."/>
            <person name="Vera-Cruz C.M."/>
            <person name="Dorman K.S."/>
            <person name="Ronald P.C."/>
            <person name="Verdier V."/>
            <person name="Dow J.M."/>
            <person name="Sonti R.V."/>
            <person name="Tsuge S."/>
            <person name="Brendel V.P."/>
            <person name="Rabinowicz P.D."/>
            <person name="Leach J.E."/>
            <person name="White F.F."/>
            <person name="Salzberg S.L."/>
        </authorList>
    </citation>
    <scope>NUCLEOTIDE SEQUENCE [LARGE SCALE GENOMIC DNA]</scope>
    <source>
        <strain evidence="3 4">BLS256</strain>
    </source>
</reference>